<gene>
    <name evidence="3" type="ORF">FMM80_22920</name>
</gene>
<organism evidence="3 4">
    <name type="scientific">Schaedlerella arabinosiphila</name>
    <dbReference type="NCBI Taxonomy" id="2044587"/>
    <lineage>
        <taxon>Bacteria</taxon>
        <taxon>Bacillati</taxon>
        <taxon>Bacillota</taxon>
        <taxon>Clostridia</taxon>
        <taxon>Lachnospirales</taxon>
        <taxon>Lachnospiraceae</taxon>
        <taxon>Schaedlerella</taxon>
    </lineage>
</organism>
<feature type="transmembrane region" description="Helical" evidence="1">
    <location>
        <begin position="126"/>
        <end position="146"/>
    </location>
</feature>
<dbReference type="SUPFAM" id="SSF55874">
    <property type="entry name" value="ATPase domain of HSP90 chaperone/DNA topoisomerase II/histidine kinase"/>
    <property type="match status" value="1"/>
</dbReference>
<feature type="transmembrane region" description="Helical" evidence="1">
    <location>
        <begin position="12"/>
        <end position="30"/>
    </location>
</feature>
<dbReference type="GO" id="GO:0042802">
    <property type="term" value="F:identical protein binding"/>
    <property type="evidence" value="ECO:0007669"/>
    <property type="project" value="TreeGrafter"/>
</dbReference>
<reference evidence="3 4" key="1">
    <citation type="submission" date="2019-07" db="EMBL/GenBank/DDBJ databases">
        <title>Draft genome sequences of 15 bacterial species constituting the stable defined intestinal microbiota of the GM15 gnotobiotic mouse model.</title>
        <authorList>
            <person name="Elie C."/>
            <person name="Mathieu A."/>
            <person name="Saliou A."/>
            <person name="Darnaud M."/>
            <person name="Leulier F."/>
            <person name="Tamellini A."/>
        </authorList>
    </citation>
    <scope>NUCLEOTIDE SEQUENCE [LARGE SCALE GENOMIC DNA]</scope>
    <source>
        <strain evidence="4">ASF 502</strain>
    </source>
</reference>
<keyword evidence="1" id="KW-1133">Transmembrane helix</keyword>
<evidence type="ECO:0000256" key="1">
    <source>
        <dbReference type="SAM" id="Phobius"/>
    </source>
</evidence>
<dbReference type="InterPro" id="IPR032834">
    <property type="entry name" value="NatK-like_C"/>
</dbReference>
<feature type="transmembrane region" description="Helical" evidence="1">
    <location>
        <begin position="158"/>
        <end position="176"/>
    </location>
</feature>
<dbReference type="InterPro" id="IPR036890">
    <property type="entry name" value="HATPase_C_sf"/>
</dbReference>
<feature type="transmembrane region" description="Helical" evidence="1">
    <location>
        <begin position="202"/>
        <end position="222"/>
    </location>
</feature>
<keyword evidence="1" id="KW-0472">Membrane</keyword>
<dbReference type="EMBL" id="VIRB01000136">
    <property type="protein sequence ID" value="NDO71347.1"/>
    <property type="molecule type" value="Genomic_DNA"/>
</dbReference>
<dbReference type="Pfam" id="PF14501">
    <property type="entry name" value="HATPase_c_5"/>
    <property type="match status" value="1"/>
</dbReference>
<comment type="caution">
    <text evidence="3">The sequence shown here is derived from an EMBL/GenBank/DDBJ whole genome shotgun (WGS) entry which is preliminary data.</text>
</comment>
<dbReference type="OrthoDB" id="9813149at2"/>
<evidence type="ECO:0000313" key="4">
    <source>
        <dbReference type="Proteomes" id="UP000474104"/>
    </source>
</evidence>
<feature type="transmembrane region" description="Helical" evidence="1">
    <location>
        <begin position="42"/>
        <end position="59"/>
    </location>
</feature>
<dbReference type="AlphaFoldDB" id="A0A9X5H6R0"/>
<feature type="transmembrane region" description="Helical" evidence="1">
    <location>
        <begin position="65"/>
        <end position="82"/>
    </location>
</feature>
<accession>A0A9X5H6R0</accession>
<evidence type="ECO:0000313" key="3">
    <source>
        <dbReference type="EMBL" id="NDO71347.1"/>
    </source>
</evidence>
<evidence type="ECO:0000259" key="2">
    <source>
        <dbReference type="Pfam" id="PF14501"/>
    </source>
</evidence>
<keyword evidence="1" id="KW-0812">Transmembrane</keyword>
<dbReference type="Proteomes" id="UP000474104">
    <property type="component" value="Unassembled WGS sequence"/>
</dbReference>
<sequence length="440" mass="50898">MEYPHMFSVGFYSWWLLLNGILYLAEFYFIRSFTGIQEKKYMVCYVLTSGLLTFLAMYFQSSGVLRLILHMGIILCFSRFVLKLKWAETVAPAMIILTLFTFMEGFQTVFMRWLAGHSMKMHTAVFMQMLLSGGLAAVLLLTLHFVSKRYAYTGRQKLSAYMYPLLLPCSFIVWVIRSGLGLDMWMEPAVRKSSFWEKRQSLWAMIWILGACVIFFIILRLVSRILALSVQETEQKRLEDQIRKQYTYLEEAKKRNEQYRTFQHDINNHFLVLSGLIREKRYEEAEIYFDKLHGSSDRLLIGIETGNPILDILLQEKISFAVSSGIEVKHDVQIPPDCGAEDMDLCMILANALDNAVHACRKVAGRQPEISVMVRRRHHFLIIEVVNTMVQAQGRLEYGTGLNNIRRTAEKYEGTMEIENDGETFRLTVLLCLAPFTKAG</sequence>
<dbReference type="PANTHER" id="PTHR40448:SF1">
    <property type="entry name" value="TWO-COMPONENT SENSOR HISTIDINE KINASE"/>
    <property type="match status" value="1"/>
</dbReference>
<protein>
    <submittedName>
        <fullName evidence="3">GHKL domain-containing protein</fullName>
    </submittedName>
</protein>
<dbReference type="PANTHER" id="PTHR40448">
    <property type="entry name" value="TWO-COMPONENT SENSOR HISTIDINE KINASE"/>
    <property type="match status" value="1"/>
</dbReference>
<dbReference type="CDD" id="cd16935">
    <property type="entry name" value="HATPase_AgrC-ComD-like"/>
    <property type="match status" value="1"/>
</dbReference>
<name>A0A9X5H6R0_9FIRM</name>
<dbReference type="Gene3D" id="3.30.565.10">
    <property type="entry name" value="Histidine kinase-like ATPase, C-terminal domain"/>
    <property type="match status" value="1"/>
</dbReference>
<dbReference type="RefSeq" id="WP_157404309.1">
    <property type="nucleotide sequence ID" value="NZ_VIRB01000136.1"/>
</dbReference>
<proteinExistence type="predicted"/>
<feature type="domain" description="Sensor histidine kinase NatK-like C-terminal" evidence="2">
    <location>
        <begin position="343"/>
        <end position="431"/>
    </location>
</feature>
<feature type="transmembrane region" description="Helical" evidence="1">
    <location>
        <begin position="94"/>
        <end position="114"/>
    </location>
</feature>